<reference evidence="2" key="1">
    <citation type="submission" date="2020-10" db="EMBL/GenBank/DDBJ databases">
        <title>Bacterium isolated from coastal waters sediment.</title>
        <authorList>
            <person name="Chen R.-J."/>
            <person name="Lu D.-C."/>
            <person name="Zhu K.-L."/>
            <person name="Du Z.-J."/>
        </authorList>
    </citation>
    <scope>NUCLEOTIDE SEQUENCE</scope>
    <source>
        <strain evidence="2">N1Y112</strain>
    </source>
</reference>
<keyword evidence="1" id="KW-0472">Membrane</keyword>
<name>A0A8J7K4Y0_9GAMM</name>
<keyword evidence="1" id="KW-1133">Transmembrane helix</keyword>
<evidence type="ECO:0000313" key="2">
    <source>
        <dbReference type="EMBL" id="MBE9396185.1"/>
    </source>
</evidence>
<evidence type="ECO:0000256" key="1">
    <source>
        <dbReference type="SAM" id="Phobius"/>
    </source>
</evidence>
<organism evidence="2 3">
    <name type="scientific">Pontibacterium sinense</name>
    <dbReference type="NCBI Taxonomy" id="2781979"/>
    <lineage>
        <taxon>Bacteria</taxon>
        <taxon>Pseudomonadati</taxon>
        <taxon>Pseudomonadota</taxon>
        <taxon>Gammaproteobacteria</taxon>
        <taxon>Oceanospirillales</taxon>
        <taxon>Oceanospirillaceae</taxon>
        <taxon>Pontibacterium</taxon>
    </lineage>
</organism>
<comment type="caution">
    <text evidence="2">The sequence shown here is derived from an EMBL/GenBank/DDBJ whole genome shotgun (WGS) entry which is preliminary data.</text>
</comment>
<accession>A0A8J7K4Y0</accession>
<dbReference type="EMBL" id="JADEYS010000002">
    <property type="protein sequence ID" value="MBE9396185.1"/>
    <property type="molecule type" value="Genomic_DNA"/>
</dbReference>
<evidence type="ECO:0000313" key="3">
    <source>
        <dbReference type="Proteomes" id="UP000640333"/>
    </source>
</evidence>
<keyword evidence="3" id="KW-1185">Reference proteome</keyword>
<sequence length="234" mass="26468">MLQDNLLYVILICVVGIVAITVNYLISTREQQAEAKEHRLNWLRQQSETVFTSLKVLREIDCNPEIIDKLNVHAMAMYDEIAMLAPDSDLLASMTQLKEDADQSLPANQILDSDRALKRVQIYINFVEKLVLQMAYAGKISPALAKSYRRDLHLLKVTVVADAHLTQGNNLLLQGDKNTALSHYKHAKAILLKGAISHQDRQARLEKVNHEIEKIQPKRNHGRGTLADSIDKLM</sequence>
<dbReference type="RefSeq" id="WP_193951737.1">
    <property type="nucleotide sequence ID" value="NZ_JADEYS010000002.1"/>
</dbReference>
<keyword evidence="1" id="KW-0812">Transmembrane</keyword>
<feature type="transmembrane region" description="Helical" evidence="1">
    <location>
        <begin position="6"/>
        <end position="26"/>
    </location>
</feature>
<proteinExistence type="predicted"/>
<protein>
    <submittedName>
        <fullName evidence="2">DNA topoisomerase I</fullName>
    </submittedName>
</protein>
<dbReference type="Proteomes" id="UP000640333">
    <property type="component" value="Unassembled WGS sequence"/>
</dbReference>
<gene>
    <name evidence="2" type="ORF">IOQ59_02795</name>
</gene>
<dbReference type="AlphaFoldDB" id="A0A8J7K4Y0"/>